<sequence length="342" mass="36299">MAVTIADVAKRAGVSRSTVSYVLSGTRSISAETRLRVEAAIEELQFRPHAGARSIRSGRNGVIAMALPMVYGPHNQVQMPYVWATLTAAQDLGLKLLMLTDDDGETAIRDTVTGSQVDGVMLMEVQRNDPRVALLSSLKCPAVLVGTPDDSARLPYVDFDATLAGRLCAEHLLELGHQRVGYIGQSPSTFRRDVAYAVHAREGALSTLRKARARTAWTPCDGHPADVARAVDSLLGKIHGLTGLVVYNERALPLVLDRLAGLGLRVPQDVSVVAVCPDDEAERLAVPVSAVSLPVEDLARTAVKLLAGQVNGESVPSVTILPPTLKVRATTGPAPADGSDRA</sequence>
<dbReference type="PANTHER" id="PTHR30146:SF153">
    <property type="entry name" value="LACTOSE OPERON REPRESSOR"/>
    <property type="match status" value="1"/>
</dbReference>
<keyword evidence="3" id="KW-0804">Transcription</keyword>
<dbReference type="AlphaFoldDB" id="C7PXS6"/>
<proteinExistence type="predicted"/>
<evidence type="ECO:0000313" key="6">
    <source>
        <dbReference type="EMBL" id="ACU71529.1"/>
    </source>
</evidence>
<dbReference type="GO" id="GO:0003700">
    <property type="term" value="F:DNA-binding transcription factor activity"/>
    <property type="evidence" value="ECO:0007669"/>
    <property type="project" value="TreeGrafter"/>
</dbReference>
<evidence type="ECO:0000256" key="1">
    <source>
        <dbReference type="ARBA" id="ARBA00023015"/>
    </source>
</evidence>
<evidence type="ECO:0000259" key="4">
    <source>
        <dbReference type="PROSITE" id="PS50932"/>
    </source>
</evidence>
<dbReference type="InterPro" id="IPR000843">
    <property type="entry name" value="HTH_LacI"/>
</dbReference>
<dbReference type="Gene3D" id="3.40.50.2300">
    <property type="match status" value="2"/>
</dbReference>
<feature type="domain" description="HTH cro/C1-type" evidence="5">
    <location>
        <begin position="4"/>
        <end position="33"/>
    </location>
</feature>
<dbReference type="PANTHER" id="PTHR30146">
    <property type="entry name" value="LACI-RELATED TRANSCRIPTIONAL REPRESSOR"/>
    <property type="match status" value="1"/>
</dbReference>
<dbReference type="SUPFAM" id="SSF47413">
    <property type="entry name" value="lambda repressor-like DNA-binding domains"/>
    <property type="match status" value="1"/>
</dbReference>
<dbReference type="CDD" id="cd01392">
    <property type="entry name" value="HTH_LacI"/>
    <property type="match status" value="1"/>
</dbReference>
<dbReference type="Proteomes" id="UP000000851">
    <property type="component" value="Chromosome"/>
</dbReference>
<feature type="domain" description="HTH lacI-type" evidence="4">
    <location>
        <begin position="3"/>
        <end position="57"/>
    </location>
</feature>
<dbReference type="InParanoid" id="C7PXS6"/>
<dbReference type="STRING" id="479433.Caci_2612"/>
<evidence type="ECO:0000313" key="7">
    <source>
        <dbReference type="Proteomes" id="UP000000851"/>
    </source>
</evidence>
<keyword evidence="1" id="KW-0805">Transcription regulation</keyword>
<dbReference type="Pfam" id="PF00356">
    <property type="entry name" value="LacI"/>
    <property type="match status" value="1"/>
</dbReference>
<dbReference type="PROSITE" id="PS00356">
    <property type="entry name" value="HTH_LACI_1"/>
    <property type="match status" value="1"/>
</dbReference>
<keyword evidence="2" id="KW-0238">DNA-binding</keyword>
<evidence type="ECO:0000256" key="3">
    <source>
        <dbReference type="ARBA" id="ARBA00023163"/>
    </source>
</evidence>
<dbReference type="eggNOG" id="COG1609">
    <property type="taxonomic scope" value="Bacteria"/>
</dbReference>
<name>C7PXS6_CATAD</name>
<dbReference type="InterPro" id="IPR010982">
    <property type="entry name" value="Lambda_DNA-bd_dom_sf"/>
</dbReference>
<dbReference type="PROSITE" id="PS50943">
    <property type="entry name" value="HTH_CROC1"/>
    <property type="match status" value="1"/>
</dbReference>
<dbReference type="CDD" id="cd06267">
    <property type="entry name" value="PBP1_LacI_sugar_binding-like"/>
    <property type="match status" value="1"/>
</dbReference>
<accession>C7PXS6</accession>
<protein>
    <submittedName>
        <fullName evidence="6">Transcriptional regulator, LacI family</fullName>
    </submittedName>
</protein>
<dbReference type="InterPro" id="IPR028082">
    <property type="entry name" value="Peripla_BP_I"/>
</dbReference>
<dbReference type="PROSITE" id="PS50932">
    <property type="entry name" value="HTH_LACI_2"/>
    <property type="match status" value="1"/>
</dbReference>
<dbReference type="KEGG" id="cai:Caci_2612"/>
<organism evidence="6 7">
    <name type="scientific">Catenulispora acidiphila (strain DSM 44928 / JCM 14897 / NBRC 102108 / NRRL B-24433 / ID139908)</name>
    <dbReference type="NCBI Taxonomy" id="479433"/>
    <lineage>
        <taxon>Bacteria</taxon>
        <taxon>Bacillati</taxon>
        <taxon>Actinomycetota</taxon>
        <taxon>Actinomycetes</taxon>
        <taxon>Catenulisporales</taxon>
        <taxon>Catenulisporaceae</taxon>
        <taxon>Catenulispora</taxon>
    </lineage>
</organism>
<dbReference type="HOGENOM" id="CLU_037628_6_1_11"/>
<dbReference type="EMBL" id="CP001700">
    <property type="protein sequence ID" value="ACU71529.1"/>
    <property type="molecule type" value="Genomic_DNA"/>
</dbReference>
<dbReference type="Gene3D" id="1.10.260.40">
    <property type="entry name" value="lambda repressor-like DNA-binding domains"/>
    <property type="match status" value="1"/>
</dbReference>
<keyword evidence="7" id="KW-1185">Reference proteome</keyword>
<dbReference type="SMART" id="SM00354">
    <property type="entry name" value="HTH_LACI"/>
    <property type="match status" value="1"/>
</dbReference>
<evidence type="ECO:0000259" key="5">
    <source>
        <dbReference type="PROSITE" id="PS50943"/>
    </source>
</evidence>
<dbReference type="SUPFAM" id="SSF53822">
    <property type="entry name" value="Periplasmic binding protein-like I"/>
    <property type="match status" value="1"/>
</dbReference>
<dbReference type="GO" id="GO:0000976">
    <property type="term" value="F:transcription cis-regulatory region binding"/>
    <property type="evidence" value="ECO:0007669"/>
    <property type="project" value="TreeGrafter"/>
</dbReference>
<evidence type="ECO:0000256" key="2">
    <source>
        <dbReference type="ARBA" id="ARBA00023125"/>
    </source>
</evidence>
<dbReference type="InterPro" id="IPR001387">
    <property type="entry name" value="Cro/C1-type_HTH"/>
</dbReference>
<dbReference type="Pfam" id="PF13377">
    <property type="entry name" value="Peripla_BP_3"/>
    <property type="match status" value="1"/>
</dbReference>
<reference evidence="6 7" key="1">
    <citation type="journal article" date="2009" name="Stand. Genomic Sci.">
        <title>Complete genome sequence of Catenulispora acidiphila type strain (ID 139908).</title>
        <authorList>
            <person name="Copeland A."/>
            <person name="Lapidus A."/>
            <person name="Glavina Del Rio T."/>
            <person name="Nolan M."/>
            <person name="Lucas S."/>
            <person name="Chen F."/>
            <person name="Tice H."/>
            <person name="Cheng J.F."/>
            <person name="Bruce D."/>
            <person name="Goodwin L."/>
            <person name="Pitluck S."/>
            <person name="Mikhailova N."/>
            <person name="Pati A."/>
            <person name="Ivanova N."/>
            <person name="Mavromatis K."/>
            <person name="Chen A."/>
            <person name="Palaniappan K."/>
            <person name="Chain P."/>
            <person name="Land M."/>
            <person name="Hauser L."/>
            <person name="Chang Y.J."/>
            <person name="Jeffries C.D."/>
            <person name="Chertkov O."/>
            <person name="Brettin T."/>
            <person name="Detter J.C."/>
            <person name="Han C."/>
            <person name="Ali Z."/>
            <person name="Tindall B.J."/>
            <person name="Goker M."/>
            <person name="Bristow J."/>
            <person name="Eisen J.A."/>
            <person name="Markowitz V."/>
            <person name="Hugenholtz P."/>
            <person name="Kyrpides N.C."/>
            <person name="Klenk H.P."/>
        </authorList>
    </citation>
    <scope>NUCLEOTIDE SEQUENCE [LARGE SCALE GENOMIC DNA]</scope>
    <source>
        <strain evidence="7">DSM 44928 / JCM 14897 / NBRC 102108 / NRRL B-24433 / ID139908</strain>
    </source>
</reference>
<dbReference type="RefSeq" id="WP_012786822.1">
    <property type="nucleotide sequence ID" value="NC_013131.1"/>
</dbReference>
<gene>
    <name evidence="6" type="ordered locus">Caci_2612</name>
</gene>
<dbReference type="InterPro" id="IPR046335">
    <property type="entry name" value="LacI/GalR-like_sensor"/>
</dbReference>